<sequence length="40" mass="4679">MAGVIQCFRDEFLPVRQNDEYVDLSSLIQKLKNFIPIPLQ</sequence>
<comment type="caution">
    <text evidence="1">The sequence shown here is derived from an EMBL/GenBank/DDBJ whole genome shotgun (WGS) entry which is preliminary data.</text>
</comment>
<accession>A0A8S3JWX7</accession>
<dbReference type="AlphaFoldDB" id="A0A8S3JWX7"/>
<dbReference type="Proteomes" id="UP000681720">
    <property type="component" value="Unassembled WGS sequence"/>
</dbReference>
<name>A0A8S3JWX7_9BILA</name>
<evidence type="ECO:0000313" key="2">
    <source>
        <dbReference type="Proteomes" id="UP000681720"/>
    </source>
</evidence>
<reference evidence="1" key="1">
    <citation type="submission" date="2021-02" db="EMBL/GenBank/DDBJ databases">
        <authorList>
            <person name="Nowell W R."/>
        </authorList>
    </citation>
    <scope>NUCLEOTIDE SEQUENCE</scope>
</reference>
<protein>
    <submittedName>
        <fullName evidence="1">Uncharacterized protein</fullName>
    </submittedName>
</protein>
<dbReference type="EMBL" id="CAJOBJ010373129">
    <property type="protein sequence ID" value="CAF5224377.1"/>
    <property type="molecule type" value="Genomic_DNA"/>
</dbReference>
<feature type="non-terminal residue" evidence="1">
    <location>
        <position position="40"/>
    </location>
</feature>
<proteinExistence type="predicted"/>
<organism evidence="1 2">
    <name type="scientific">Rotaria magnacalcarata</name>
    <dbReference type="NCBI Taxonomy" id="392030"/>
    <lineage>
        <taxon>Eukaryota</taxon>
        <taxon>Metazoa</taxon>
        <taxon>Spiralia</taxon>
        <taxon>Gnathifera</taxon>
        <taxon>Rotifera</taxon>
        <taxon>Eurotatoria</taxon>
        <taxon>Bdelloidea</taxon>
        <taxon>Philodinida</taxon>
        <taxon>Philodinidae</taxon>
        <taxon>Rotaria</taxon>
    </lineage>
</organism>
<gene>
    <name evidence="1" type="ORF">GIL414_LOCUS86076</name>
</gene>
<evidence type="ECO:0000313" key="1">
    <source>
        <dbReference type="EMBL" id="CAF5224377.1"/>
    </source>
</evidence>